<name>A0AAW9CJX7_BURTH</name>
<protein>
    <submittedName>
        <fullName evidence="1">Uncharacterized protein</fullName>
    </submittedName>
</protein>
<sequence>MIETRPNGDTLYYDPSTNTFSAKTKDGAPKTMFKPAAGMDYWNRQ</sequence>
<proteinExistence type="predicted"/>
<dbReference type="EMBL" id="QXCT01000001">
    <property type="protein sequence ID" value="MDW9250805.1"/>
    <property type="molecule type" value="Genomic_DNA"/>
</dbReference>
<organism evidence="1 2">
    <name type="scientific">Burkholderia thailandensis</name>
    <dbReference type="NCBI Taxonomy" id="57975"/>
    <lineage>
        <taxon>Bacteria</taxon>
        <taxon>Pseudomonadati</taxon>
        <taxon>Pseudomonadota</taxon>
        <taxon>Betaproteobacteria</taxon>
        <taxon>Burkholderiales</taxon>
        <taxon>Burkholderiaceae</taxon>
        <taxon>Burkholderia</taxon>
        <taxon>pseudomallei group</taxon>
    </lineage>
</organism>
<comment type="caution">
    <text evidence="1">The sequence shown here is derived from an EMBL/GenBank/DDBJ whole genome shotgun (WGS) entry which is preliminary data.</text>
</comment>
<accession>A0AAW9CJX7</accession>
<gene>
    <name evidence="1" type="ORF">C7S16_5727</name>
</gene>
<evidence type="ECO:0000313" key="1">
    <source>
        <dbReference type="EMBL" id="MDW9250805.1"/>
    </source>
</evidence>
<dbReference type="Proteomes" id="UP001272137">
    <property type="component" value="Unassembled WGS sequence"/>
</dbReference>
<dbReference type="AlphaFoldDB" id="A0AAW9CJX7"/>
<reference evidence="1" key="1">
    <citation type="submission" date="2018-08" db="EMBL/GenBank/DDBJ databases">
        <title>Identification of Burkholderia cepacia strains that express a Burkholderia pseudomallei-like capsular polysaccharide.</title>
        <authorList>
            <person name="Burtnick M.N."/>
            <person name="Vongsouvath M."/>
            <person name="Newton P."/>
            <person name="Wuthiekanun V."/>
            <person name="Limmathurotsakul D."/>
            <person name="Brett P.J."/>
            <person name="Chantratita N."/>
            <person name="Dance D.A."/>
        </authorList>
    </citation>
    <scope>NUCLEOTIDE SEQUENCE</scope>
    <source>
        <strain evidence="1">SBXCC001</strain>
    </source>
</reference>
<evidence type="ECO:0000313" key="2">
    <source>
        <dbReference type="Proteomes" id="UP001272137"/>
    </source>
</evidence>